<sequence length="445" mass="48891">MKDIAIIAVGGYNEIGRNMTAIRIGKDIVVMDMGIRLDRVQIHEDTDVESLHAADLINIGAIPDDSIMENVDGKVRAIACTHGHLDHIGAISKLAHKYHAPIIASPFTADLINQEIKSEKIFGVNNPLKTMNAGERFQVTPDIDLEFVRVQHSIVDCVFAAIHTPKGIILYANDFKIDRSPTLGEPPDFARLRALGKEGVLALITETTNAAISGKTPSEQIAKDLVMDVLIGTEESRSGVMVTTFSSHIARIRAIIEAAHKMGRKPVLLGRSMEKYWGTAVRTGYAQQGEVSVFGRRKSVDKALKRIMSEGKDKYLPIMTGHQGEPGAILSRVANGETDFLVDSGDRVIFSAGIIPQPLNESNRHTVVTKLKMRGGRIYDNVHVSGHACQEDHWELLRMINPEHVIPSHGTLRSHGSYLMMAEETGYSLGSNIHLVRNGQELLID</sequence>
<dbReference type="Gene3D" id="3.60.15.10">
    <property type="entry name" value="Ribonuclease Z/Hydroxyacylglutathione hydrolase-like"/>
    <property type="match status" value="1"/>
</dbReference>
<proteinExistence type="inferred from homology"/>
<reference evidence="9" key="1">
    <citation type="journal article" date="2015" name="Proc. Natl. Acad. Sci. U.S.A.">
        <title>Networks of energetic and metabolic interactions define dynamics in microbial communities.</title>
        <authorList>
            <person name="Embree M."/>
            <person name="Liu J.K."/>
            <person name="Al-Bassam M.M."/>
            <person name="Zengler K."/>
        </authorList>
    </citation>
    <scope>NUCLEOTIDE SEQUENCE</scope>
</reference>
<organism evidence="9">
    <name type="scientific">hydrocarbon metagenome</name>
    <dbReference type="NCBI Taxonomy" id="938273"/>
    <lineage>
        <taxon>unclassified sequences</taxon>
        <taxon>metagenomes</taxon>
        <taxon>ecological metagenomes</taxon>
    </lineage>
</organism>
<evidence type="ECO:0000256" key="5">
    <source>
        <dbReference type="ARBA" id="ARBA00022833"/>
    </source>
</evidence>
<evidence type="ECO:0000256" key="1">
    <source>
        <dbReference type="ARBA" id="ARBA00022490"/>
    </source>
</evidence>
<keyword evidence="3" id="KW-0479">Metal-binding</keyword>
<keyword evidence="7" id="KW-0694">RNA-binding</keyword>
<evidence type="ECO:0000259" key="8">
    <source>
        <dbReference type="SMART" id="SM00849"/>
    </source>
</evidence>
<dbReference type="GO" id="GO:0004534">
    <property type="term" value="F:5'-3' RNA exonuclease activity"/>
    <property type="evidence" value="ECO:0007669"/>
    <property type="project" value="InterPro"/>
</dbReference>
<dbReference type="InterPro" id="IPR001279">
    <property type="entry name" value="Metallo-B-lactamas"/>
</dbReference>
<dbReference type="InterPro" id="IPR036866">
    <property type="entry name" value="RibonucZ/Hydroxyglut_hydro"/>
</dbReference>
<keyword evidence="6" id="KW-0269">Exonuclease</keyword>
<dbReference type="InterPro" id="IPR004613">
    <property type="entry name" value="RNase_J"/>
</dbReference>
<dbReference type="InterPro" id="IPR055132">
    <property type="entry name" value="RNase_J_b_CASP"/>
</dbReference>
<dbReference type="GO" id="GO:0046872">
    <property type="term" value="F:metal ion binding"/>
    <property type="evidence" value="ECO:0007669"/>
    <property type="project" value="UniProtKB-KW"/>
</dbReference>
<keyword evidence="1" id="KW-0963">Cytoplasm</keyword>
<name>A0A0W8F7H3_9ZZZZ</name>
<dbReference type="HAMAP" id="MF_01492">
    <property type="entry name" value="RNase_J_arch"/>
    <property type="match status" value="1"/>
</dbReference>
<accession>A0A0W8F7H3</accession>
<comment type="caution">
    <text evidence="9">The sequence shown here is derived from an EMBL/GenBank/DDBJ whole genome shotgun (WGS) entry which is preliminary data.</text>
</comment>
<evidence type="ECO:0000256" key="4">
    <source>
        <dbReference type="ARBA" id="ARBA00022801"/>
    </source>
</evidence>
<evidence type="ECO:0000256" key="7">
    <source>
        <dbReference type="ARBA" id="ARBA00022884"/>
    </source>
</evidence>
<evidence type="ECO:0000313" key="9">
    <source>
        <dbReference type="EMBL" id="KUG16805.1"/>
    </source>
</evidence>
<dbReference type="EMBL" id="LNQE01001480">
    <property type="protein sequence ID" value="KUG16805.1"/>
    <property type="molecule type" value="Genomic_DNA"/>
</dbReference>
<dbReference type="Pfam" id="PF07521">
    <property type="entry name" value="RMMBL"/>
    <property type="match status" value="1"/>
</dbReference>
<keyword evidence="2" id="KW-0540">Nuclease</keyword>
<dbReference type="SUPFAM" id="SSF56281">
    <property type="entry name" value="Metallo-hydrolase/oxidoreductase"/>
    <property type="match status" value="1"/>
</dbReference>
<dbReference type="InterPro" id="IPR030879">
    <property type="entry name" value="RNase_J_arc"/>
</dbReference>
<dbReference type="SMART" id="SM00849">
    <property type="entry name" value="Lactamase_B"/>
    <property type="match status" value="1"/>
</dbReference>
<evidence type="ECO:0000256" key="3">
    <source>
        <dbReference type="ARBA" id="ARBA00022723"/>
    </source>
</evidence>
<dbReference type="InterPro" id="IPR042173">
    <property type="entry name" value="RNase_J_2"/>
</dbReference>
<feature type="domain" description="Metallo-beta-lactamase" evidence="8">
    <location>
        <begin position="16"/>
        <end position="225"/>
    </location>
</feature>
<dbReference type="PANTHER" id="PTHR43694:SF1">
    <property type="entry name" value="RIBONUCLEASE J"/>
    <property type="match status" value="1"/>
</dbReference>
<keyword evidence="5" id="KW-0862">Zinc</keyword>
<dbReference type="NCBIfam" id="TIGR00649">
    <property type="entry name" value="MG423"/>
    <property type="match status" value="1"/>
</dbReference>
<dbReference type="Pfam" id="PF12706">
    <property type="entry name" value="Lactamase_B_2"/>
    <property type="match status" value="1"/>
</dbReference>
<dbReference type="PANTHER" id="PTHR43694">
    <property type="entry name" value="RIBONUCLEASE J"/>
    <property type="match status" value="1"/>
</dbReference>
<evidence type="ECO:0000256" key="2">
    <source>
        <dbReference type="ARBA" id="ARBA00022722"/>
    </source>
</evidence>
<gene>
    <name evidence="9" type="ORF">ASZ90_013543</name>
</gene>
<dbReference type="AlphaFoldDB" id="A0A0W8F7H3"/>
<dbReference type="Gene3D" id="3.40.50.10710">
    <property type="entry name" value="Metallo-hydrolase/oxidoreductase"/>
    <property type="match status" value="1"/>
</dbReference>
<dbReference type="InterPro" id="IPR011108">
    <property type="entry name" value="RMMBL"/>
</dbReference>
<dbReference type="Pfam" id="PF22505">
    <property type="entry name" value="RNase_J_b_CASP"/>
    <property type="match status" value="1"/>
</dbReference>
<evidence type="ECO:0000256" key="6">
    <source>
        <dbReference type="ARBA" id="ARBA00022839"/>
    </source>
</evidence>
<protein>
    <submittedName>
        <fullName evidence="9">Putative zn-dependent hydrolase in polyisoprenoid biosynthetic cluster</fullName>
    </submittedName>
</protein>
<keyword evidence="4 9" id="KW-0378">Hydrolase</keyword>
<dbReference type="CDD" id="cd07714">
    <property type="entry name" value="RNaseJ_MBL-fold"/>
    <property type="match status" value="1"/>
</dbReference>
<dbReference type="GO" id="GO:0003723">
    <property type="term" value="F:RNA binding"/>
    <property type="evidence" value="ECO:0007669"/>
    <property type="project" value="UniProtKB-KW"/>
</dbReference>